<evidence type="ECO:0000313" key="2">
    <source>
        <dbReference type="Proteomes" id="UP001224781"/>
    </source>
</evidence>
<reference evidence="1 2" key="1">
    <citation type="submission" date="2023-07" db="EMBL/GenBank/DDBJ databases">
        <title>Functional and genomic diversity of the sorghum phyllosphere microbiome.</title>
        <authorList>
            <person name="Shade A."/>
        </authorList>
    </citation>
    <scope>NUCLEOTIDE SEQUENCE [LARGE SCALE GENOMIC DNA]</scope>
    <source>
        <strain evidence="1 2">SORGH_AS_1126</strain>
    </source>
</reference>
<sequence>MATTKKLLTQFGDGATPENFAHSCTINTSQDFTIEATTTDATEPNCAAPDAPGWVLRSVDTLSASINGAGTMDPESFAKLRDKQLSGEPINTRVLLDLPKAKGGGWYAGRFIITSLGIAKEGKGYVSSTIALQSDGEVKWVAAAN</sequence>
<dbReference type="EMBL" id="JAUTBL010000001">
    <property type="protein sequence ID" value="MDQ1183581.1"/>
    <property type="molecule type" value="Genomic_DNA"/>
</dbReference>
<evidence type="ECO:0000313" key="1">
    <source>
        <dbReference type="EMBL" id="MDQ1183581.1"/>
    </source>
</evidence>
<keyword evidence="2" id="KW-1185">Reference proteome</keyword>
<dbReference type="InterPro" id="IPR011855">
    <property type="entry name" value="Phgtail_TP901_1"/>
</dbReference>
<protein>
    <submittedName>
        <fullName evidence="1">Secreted protein</fullName>
    </submittedName>
</protein>
<accession>A0ABU0UF67</accession>
<comment type="caution">
    <text evidence="1">The sequence shown here is derived from an EMBL/GenBank/DDBJ whole genome shotgun (WGS) entry which is preliminary data.</text>
</comment>
<proteinExistence type="predicted"/>
<dbReference type="Pfam" id="PF06199">
    <property type="entry name" value="Phage_tail_2"/>
    <property type="match status" value="1"/>
</dbReference>
<dbReference type="Proteomes" id="UP001224781">
    <property type="component" value="Unassembled WGS sequence"/>
</dbReference>
<gene>
    <name evidence="1" type="ORF">QE408_000703</name>
</gene>
<dbReference type="RefSeq" id="WP_306928575.1">
    <property type="nucleotide sequence ID" value="NZ_JAUTBL010000001.1"/>
</dbReference>
<name>A0ABU0UF67_9HYPH</name>
<organism evidence="1 2">
    <name type="scientific">Agrobacterium larrymoorei</name>
    <dbReference type="NCBI Taxonomy" id="160699"/>
    <lineage>
        <taxon>Bacteria</taxon>
        <taxon>Pseudomonadati</taxon>
        <taxon>Pseudomonadota</taxon>
        <taxon>Alphaproteobacteria</taxon>
        <taxon>Hyphomicrobiales</taxon>
        <taxon>Rhizobiaceae</taxon>
        <taxon>Rhizobium/Agrobacterium group</taxon>
        <taxon>Agrobacterium</taxon>
    </lineage>
</organism>